<dbReference type="RefSeq" id="WP_191703305.1">
    <property type="nucleotide sequence ID" value="NZ_JACSPW010000004.1"/>
</dbReference>
<protein>
    <submittedName>
        <fullName evidence="1">CMP-N-acetylneuraminic acid synthetase</fullName>
    </submittedName>
</protein>
<sequence length="344" mass="39363">MQKRKIIWIIEHCDIKGTYPFERAVTLANLLQDESVILFVKTTNQQLIDKLAQTGLNIILFDRFIEIKKKIRELEPHLIIHDGKDTQVEQVEMIRPFCSTIVHFDDFGMGAHLIDCHLVALFGESHEEPHVQELAGSYAFAVPQNLEKVAHEVLQTPDSSIKGELPHIVVAFEDGDNNNLTYRTLRHLTQLHIPLKISVAIDADYKHDLDSLKLMALSRKNTVIVQKPDALLELMPQADLIICNANYTPYKVAAVGIPCITTAQHDNELNYAFTREMNGFIHIGLGRKMKQSIIQNAVMELLLHEQRRERAVRKQRNLEILTNNEILKNLLLDLAYARHNMAHI</sequence>
<reference evidence="1 2" key="1">
    <citation type="submission" date="2020-08" db="EMBL/GenBank/DDBJ databases">
        <title>A Genomic Blueprint of the Chicken Gut Microbiome.</title>
        <authorList>
            <person name="Gilroy R."/>
            <person name="Ravi A."/>
            <person name="Getino M."/>
            <person name="Pursley I."/>
            <person name="Horton D.L."/>
            <person name="Alikhan N.-F."/>
            <person name="Baker D."/>
            <person name="Gharbi K."/>
            <person name="Hall N."/>
            <person name="Watson M."/>
            <person name="Adriaenssens E.M."/>
            <person name="Foster-Nyarko E."/>
            <person name="Jarju S."/>
            <person name="Secka A."/>
            <person name="Antonio M."/>
            <person name="Oren A."/>
            <person name="Chaudhuri R."/>
            <person name="La Ragione R.M."/>
            <person name="Hildebrand F."/>
            <person name="Pallen M.J."/>
        </authorList>
    </citation>
    <scope>NUCLEOTIDE SEQUENCE [LARGE SCALE GENOMIC DNA]</scope>
    <source>
        <strain evidence="1 2">Sa1YVA6</strain>
    </source>
</reference>
<comment type="caution">
    <text evidence="1">The sequence shown here is derived from an EMBL/GenBank/DDBJ whole genome shotgun (WGS) entry which is preliminary data.</text>
</comment>
<gene>
    <name evidence="1" type="ORF">H9632_06530</name>
</gene>
<dbReference type="EMBL" id="JACSPW010000004">
    <property type="protein sequence ID" value="MBD8032718.1"/>
    <property type="molecule type" value="Genomic_DNA"/>
</dbReference>
<evidence type="ECO:0000313" key="1">
    <source>
        <dbReference type="EMBL" id="MBD8032718.1"/>
    </source>
</evidence>
<proteinExistence type="predicted"/>
<name>A0ABR8XL90_9BACL</name>
<organism evidence="1 2">
    <name type="scientific">Solibacillus merdavium</name>
    <dbReference type="NCBI Taxonomy" id="2762218"/>
    <lineage>
        <taxon>Bacteria</taxon>
        <taxon>Bacillati</taxon>
        <taxon>Bacillota</taxon>
        <taxon>Bacilli</taxon>
        <taxon>Bacillales</taxon>
        <taxon>Caryophanaceae</taxon>
        <taxon>Solibacillus</taxon>
    </lineage>
</organism>
<evidence type="ECO:0000313" key="2">
    <source>
        <dbReference type="Proteomes" id="UP000600565"/>
    </source>
</evidence>
<keyword evidence="2" id="KW-1185">Reference proteome</keyword>
<dbReference type="SUPFAM" id="SSF53756">
    <property type="entry name" value="UDP-Glycosyltransferase/glycogen phosphorylase"/>
    <property type="match status" value="1"/>
</dbReference>
<dbReference type="Proteomes" id="UP000600565">
    <property type="component" value="Unassembled WGS sequence"/>
</dbReference>
<accession>A0ABR8XL90</accession>
<dbReference type="Gene3D" id="3.40.50.2000">
    <property type="entry name" value="Glycogen Phosphorylase B"/>
    <property type="match status" value="1"/>
</dbReference>